<evidence type="ECO:0000259" key="2">
    <source>
        <dbReference type="Pfam" id="PF14368"/>
    </source>
</evidence>
<evidence type="ECO:0000313" key="4">
    <source>
        <dbReference type="Proteomes" id="UP000015105"/>
    </source>
</evidence>
<reference evidence="4" key="1">
    <citation type="journal article" date="2014" name="Science">
        <title>Ancient hybridizations among the ancestral genomes of bread wheat.</title>
        <authorList>
            <consortium name="International Wheat Genome Sequencing Consortium,"/>
            <person name="Marcussen T."/>
            <person name="Sandve S.R."/>
            <person name="Heier L."/>
            <person name="Spannagl M."/>
            <person name="Pfeifer M."/>
            <person name="Jakobsen K.S."/>
            <person name="Wulff B.B."/>
            <person name="Steuernagel B."/>
            <person name="Mayer K.F."/>
            <person name="Olsen O.A."/>
        </authorList>
    </citation>
    <scope>NUCLEOTIDE SEQUENCE [LARGE SCALE GENOMIC DNA]</scope>
    <source>
        <strain evidence="4">cv. AL8/78</strain>
    </source>
</reference>
<dbReference type="InterPro" id="IPR016140">
    <property type="entry name" value="Bifunc_inhib/LTP/seed_store"/>
</dbReference>
<feature type="signal peptide" evidence="1">
    <location>
        <begin position="1"/>
        <end position="27"/>
    </location>
</feature>
<dbReference type="PANTHER" id="PTHR33286:SF16">
    <property type="entry name" value="BIFUNCTIONAL INHIBITOR_PLANT LIPID TRANSFER PROTEIN_SEED STORAGE HELICAL DOMAIN-CONTAINING PROTEIN"/>
    <property type="match status" value="1"/>
</dbReference>
<accession>A0A453SWA3</accession>
<dbReference type="Proteomes" id="UP000015105">
    <property type="component" value="Chromosome 7D"/>
</dbReference>
<dbReference type="PANTHER" id="PTHR33286">
    <property type="entry name" value="BIFUNCTIONAL INHIBITOR/LIPID-TRANSFER PROTEIN/SEED STORAGE 2S ALBUMIN SUPERFAMILY PROTEIN"/>
    <property type="match status" value="1"/>
</dbReference>
<dbReference type="SUPFAM" id="SSF47699">
    <property type="entry name" value="Bifunctional inhibitor/lipid-transfer protein/seed storage 2S albumin"/>
    <property type="match status" value="1"/>
</dbReference>
<evidence type="ECO:0000313" key="3">
    <source>
        <dbReference type="EnsemblPlants" id="AET7Gv21128700.2"/>
    </source>
</evidence>
<feature type="domain" description="Bifunctional inhibitor/plant lipid transfer protein/seed storage helical" evidence="2">
    <location>
        <begin position="24"/>
        <end position="111"/>
    </location>
</feature>
<evidence type="ECO:0000256" key="1">
    <source>
        <dbReference type="SAM" id="SignalP"/>
    </source>
</evidence>
<proteinExistence type="predicted"/>
<protein>
    <recommendedName>
        <fullName evidence="2">Bifunctional inhibitor/plant lipid transfer protein/seed storage helical domain-containing protein</fullName>
    </recommendedName>
</protein>
<reference evidence="3" key="5">
    <citation type="journal article" date="2021" name="G3 (Bethesda)">
        <title>Aegilops tauschii genome assembly Aet v5.0 features greater sequence contiguity and improved annotation.</title>
        <authorList>
            <person name="Wang L."/>
            <person name="Zhu T."/>
            <person name="Rodriguez J.C."/>
            <person name="Deal K.R."/>
            <person name="Dubcovsky J."/>
            <person name="McGuire P.E."/>
            <person name="Lux T."/>
            <person name="Spannagl M."/>
            <person name="Mayer K.F.X."/>
            <person name="Baldrich P."/>
            <person name="Meyers B.C."/>
            <person name="Huo N."/>
            <person name="Gu Y.Q."/>
            <person name="Zhou H."/>
            <person name="Devos K.M."/>
            <person name="Bennetzen J.L."/>
            <person name="Unver T."/>
            <person name="Budak H."/>
            <person name="Gulick P.J."/>
            <person name="Galiba G."/>
            <person name="Kalapos B."/>
            <person name="Nelson D.R."/>
            <person name="Li P."/>
            <person name="You F.M."/>
            <person name="Luo M.C."/>
            <person name="Dvorak J."/>
        </authorList>
    </citation>
    <scope>NUCLEOTIDE SEQUENCE [LARGE SCALE GENOMIC DNA]</scope>
    <source>
        <strain evidence="3">cv. AL8/78</strain>
    </source>
</reference>
<reference evidence="3" key="4">
    <citation type="submission" date="2019-03" db="UniProtKB">
        <authorList>
            <consortium name="EnsemblPlants"/>
        </authorList>
    </citation>
    <scope>IDENTIFICATION</scope>
</reference>
<dbReference type="PROSITE" id="PS51257">
    <property type="entry name" value="PROKAR_LIPOPROTEIN"/>
    <property type="match status" value="1"/>
</dbReference>
<reference evidence="4" key="2">
    <citation type="journal article" date="2017" name="Nat. Plants">
        <title>The Aegilops tauschii genome reveals multiple impacts of transposons.</title>
        <authorList>
            <person name="Zhao G."/>
            <person name="Zou C."/>
            <person name="Li K."/>
            <person name="Wang K."/>
            <person name="Li T."/>
            <person name="Gao L."/>
            <person name="Zhang X."/>
            <person name="Wang H."/>
            <person name="Yang Z."/>
            <person name="Liu X."/>
            <person name="Jiang W."/>
            <person name="Mao L."/>
            <person name="Kong X."/>
            <person name="Jiao Y."/>
            <person name="Jia J."/>
        </authorList>
    </citation>
    <scope>NUCLEOTIDE SEQUENCE [LARGE SCALE GENOMIC DNA]</scope>
    <source>
        <strain evidence="4">cv. AL8/78</strain>
    </source>
</reference>
<dbReference type="Gramene" id="AET7Gv21128700.2">
    <property type="protein sequence ID" value="AET7Gv21128700.2"/>
    <property type="gene ID" value="AET7Gv21128700"/>
</dbReference>
<keyword evidence="4" id="KW-1185">Reference proteome</keyword>
<dbReference type="Pfam" id="PF14368">
    <property type="entry name" value="LTP_2"/>
    <property type="match status" value="1"/>
</dbReference>
<sequence length="131" mass="14267">MTSVKVAGVLCLLVFLAISSCSRHAQASQGVDHCTIDKNKVMRDCWGNIEKNLGDRVPRPWIPCCQTIRAAIDIHCVCDRFTAHELTRISLSKFASVTHVCGNGLHPHTHCAGYLVPVIELPPPPPPSTST</sequence>
<reference evidence="3" key="3">
    <citation type="journal article" date="2017" name="Nature">
        <title>Genome sequence of the progenitor of the wheat D genome Aegilops tauschii.</title>
        <authorList>
            <person name="Luo M.C."/>
            <person name="Gu Y.Q."/>
            <person name="Puiu D."/>
            <person name="Wang H."/>
            <person name="Twardziok S.O."/>
            <person name="Deal K.R."/>
            <person name="Huo N."/>
            <person name="Zhu T."/>
            <person name="Wang L."/>
            <person name="Wang Y."/>
            <person name="McGuire P.E."/>
            <person name="Liu S."/>
            <person name="Long H."/>
            <person name="Ramasamy R.K."/>
            <person name="Rodriguez J.C."/>
            <person name="Van S.L."/>
            <person name="Yuan L."/>
            <person name="Wang Z."/>
            <person name="Xia Z."/>
            <person name="Xiao L."/>
            <person name="Anderson O.D."/>
            <person name="Ouyang S."/>
            <person name="Liang Y."/>
            <person name="Zimin A.V."/>
            <person name="Pertea G."/>
            <person name="Qi P."/>
            <person name="Bennetzen J.L."/>
            <person name="Dai X."/>
            <person name="Dawson M.W."/>
            <person name="Muller H.G."/>
            <person name="Kugler K."/>
            <person name="Rivarola-Duarte L."/>
            <person name="Spannagl M."/>
            <person name="Mayer K.F.X."/>
            <person name="Lu F.H."/>
            <person name="Bevan M.W."/>
            <person name="Leroy P."/>
            <person name="Li P."/>
            <person name="You F.M."/>
            <person name="Sun Q."/>
            <person name="Liu Z."/>
            <person name="Lyons E."/>
            <person name="Wicker T."/>
            <person name="Salzberg S.L."/>
            <person name="Devos K.M."/>
            <person name="Dvorak J."/>
        </authorList>
    </citation>
    <scope>NUCLEOTIDE SEQUENCE [LARGE SCALE GENOMIC DNA]</scope>
    <source>
        <strain evidence="3">cv. AL8/78</strain>
    </source>
</reference>
<dbReference type="AlphaFoldDB" id="A0A453SWA3"/>
<feature type="chain" id="PRO_5019318777" description="Bifunctional inhibitor/plant lipid transfer protein/seed storage helical domain-containing protein" evidence="1">
    <location>
        <begin position="28"/>
        <end position="131"/>
    </location>
</feature>
<organism evidence="3 4">
    <name type="scientific">Aegilops tauschii subsp. strangulata</name>
    <name type="common">Goatgrass</name>
    <dbReference type="NCBI Taxonomy" id="200361"/>
    <lineage>
        <taxon>Eukaryota</taxon>
        <taxon>Viridiplantae</taxon>
        <taxon>Streptophyta</taxon>
        <taxon>Embryophyta</taxon>
        <taxon>Tracheophyta</taxon>
        <taxon>Spermatophyta</taxon>
        <taxon>Magnoliopsida</taxon>
        <taxon>Liliopsida</taxon>
        <taxon>Poales</taxon>
        <taxon>Poaceae</taxon>
        <taxon>BOP clade</taxon>
        <taxon>Pooideae</taxon>
        <taxon>Triticodae</taxon>
        <taxon>Triticeae</taxon>
        <taxon>Triticinae</taxon>
        <taxon>Aegilops</taxon>
    </lineage>
</organism>
<dbReference type="EnsemblPlants" id="AET7Gv21128700.2">
    <property type="protein sequence ID" value="AET7Gv21128700.2"/>
    <property type="gene ID" value="AET7Gv21128700"/>
</dbReference>
<name>A0A453SWA3_AEGTS</name>
<dbReference type="InterPro" id="IPR036312">
    <property type="entry name" value="Bifun_inhib/LTP/seed_sf"/>
</dbReference>
<keyword evidence="1" id="KW-0732">Signal</keyword>